<dbReference type="InterPro" id="IPR053967">
    <property type="entry name" value="LlgE_F_G-like_D1"/>
</dbReference>
<dbReference type="Pfam" id="PF22692">
    <property type="entry name" value="LlgE_F_G_D1"/>
    <property type="match status" value="1"/>
</dbReference>
<name>A0ABQ0JFF3_9VIBR</name>
<feature type="domain" description="Flagellar hook protein FlgE/F/G-like D1" evidence="1">
    <location>
        <begin position="3"/>
        <end position="40"/>
    </location>
</feature>
<dbReference type="Proteomes" id="UP000029223">
    <property type="component" value="Unassembled WGS sequence"/>
</dbReference>
<evidence type="ECO:0000313" key="2">
    <source>
        <dbReference type="EMBL" id="GAL27492.1"/>
    </source>
</evidence>
<proteinExistence type="predicted"/>
<organism evidence="2 3">
    <name type="scientific">Vibrio variabilis</name>
    <dbReference type="NCBI Taxonomy" id="990271"/>
    <lineage>
        <taxon>Bacteria</taxon>
        <taxon>Pseudomonadati</taxon>
        <taxon>Pseudomonadota</taxon>
        <taxon>Gammaproteobacteria</taxon>
        <taxon>Vibrionales</taxon>
        <taxon>Vibrionaceae</taxon>
        <taxon>Vibrio</taxon>
    </lineage>
</organism>
<keyword evidence="3" id="KW-1185">Reference proteome</keyword>
<evidence type="ECO:0000259" key="1">
    <source>
        <dbReference type="Pfam" id="PF22692"/>
    </source>
</evidence>
<dbReference type="InterPro" id="IPR037925">
    <property type="entry name" value="FlgE/F/G-like"/>
</dbReference>
<comment type="caution">
    <text evidence="2">The sequence shown here is derived from an EMBL/GenBank/DDBJ whole genome shotgun (WGS) entry which is preliminary data.</text>
</comment>
<dbReference type="SUPFAM" id="SSF117143">
    <property type="entry name" value="Flagellar hook protein flgE"/>
    <property type="match status" value="1"/>
</dbReference>
<evidence type="ECO:0000313" key="3">
    <source>
        <dbReference type="Proteomes" id="UP000029223"/>
    </source>
</evidence>
<sequence length="43" mass="4518">MLEDGKGQTLYTRSGIFSMNADGQITSNNGAALKGILSMVITI</sequence>
<protein>
    <recommendedName>
        <fullName evidence="1">Flagellar hook protein FlgE/F/G-like D1 domain-containing protein</fullName>
    </recommendedName>
</protein>
<gene>
    <name evidence="2" type="ORF">JCM19239_2454</name>
</gene>
<reference evidence="3" key="1">
    <citation type="submission" date="2014-09" db="EMBL/GenBank/DDBJ databases">
        <title>Vibrio variabilis JCM 19239. (C206) whole genome shotgun sequence.</title>
        <authorList>
            <person name="Sawabe T."/>
            <person name="Meirelles P."/>
            <person name="Nakanishi M."/>
            <person name="Sayaka M."/>
            <person name="Hattori M."/>
            <person name="Ohkuma M."/>
        </authorList>
    </citation>
    <scope>NUCLEOTIDE SEQUENCE [LARGE SCALE GENOMIC DNA]</scope>
    <source>
        <strain evidence="3">JCM 19239</strain>
    </source>
</reference>
<accession>A0ABQ0JFF3</accession>
<dbReference type="EMBL" id="BBMS01000030">
    <property type="protein sequence ID" value="GAL27492.1"/>
    <property type="molecule type" value="Genomic_DNA"/>
</dbReference>